<protein>
    <submittedName>
        <fullName evidence="1">Uncharacterized protein</fullName>
    </submittedName>
</protein>
<dbReference type="Proteomes" id="UP000689195">
    <property type="component" value="Unassembled WGS sequence"/>
</dbReference>
<evidence type="ECO:0000313" key="2">
    <source>
        <dbReference type="Proteomes" id="UP000689195"/>
    </source>
</evidence>
<evidence type="ECO:0000313" key="1">
    <source>
        <dbReference type="EMBL" id="CAD8185137.1"/>
    </source>
</evidence>
<proteinExistence type="predicted"/>
<organism evidence="1 2">
    <name type="scientific">Paramecium pentaurelia</name>
    <dbReference type="NCBI Taxonomy" id="43138"/>
    <lineage>
        <taxon>Eukaryota</taxon>
        <taxon>Sar</taxon>
        <taxon>Alveolata</taxon>
        <taxon>Ciliophora</taxon>
        <taxon>Intramacronucleata</taxon>
        <taxon>Oligohymenophorea</taxon>
        <taxon>Peniculida</taxon>
        <taxon>Parameciidae</taxon>
        <taxon>Paramecium</taxon>
    </lineage>
</organism>
<sequence>MNKQQEINKRLALFYDSKIGFITLLTQTSNSRTKALLIEFNIKNAFPFYSKLNYVYLEQMIKLCCAFLNLQVQNMQLNFSI</sequence>
<comment type="caution">
    <text evidence="1">The sequence shown here is derived from an EMBL/GenBank/DDBJ whole genome shotgun (WGS) entry which is preliminary data.</text>
</comment>
<dbReference type="AlphaFoldDB" id="A0A8S1W869"/>
<keyword evidence="2" id="KW-1185">Reference proteome</keyword>
<reference evidence="1" key="1">
    <citation type="submission" date="2021-01" db="EMBL/GenBank/DDBJ databases">
        <authorList>
            <consortium name="Genoscope - CEA"/>
            <person name="William W."/>
        </authorList>
    </citation>
    <scope>NUCLEOTIDE SEQUENCE</scope>
</reference>
<name>A0A8S1W869_9CILI</name>
<dbReference type="EMBL" id="CAJJDO010000084">
    <property type="protein sequence ID" value="CAD8185137.1"/>
    <property type="molecule type" value="Genomic_DNA"/>
</dbReference>
<gene>
    <name evidence="1" type="ORF">PPENT_87.1.T0840185</name>
</gene>
<accession>A0A8S1W869</accession>